<dbReference type="AlphaFoldDB" id="A0A6N7SCX6"/>
<dbReference type="SMART" id="SM00422">
    <property type="entry name" value="HTH_MERR"/>
    <property type="match status" value="1"/>
</dbReference>
<proteinExistence type="predicted"/>
<dbReference type="EMBL" id="WKPJ01000063">
    <property type="protein sequence ID" value="MSA91460.1"/>
    <property type="molecule type" value="Genomic_DNA"/>
</dbReference>
<evidence type="ECO:0000256" key="1">
    <source>
        <dbReference type="ARBA" id="ARBA00023125"/>
    </source>
</evidence>
<reference evidence="6 7" key="1">
    <citation type="journal article" date="2019" name="Nat. Med.">
        <title>A library of human gut bacterial isolates paired with longitudinal multiomics data enables mechanistic microbiome research.</title>
        <authorList>
            <person name="Poyet M."/>
            <person name="Groussin M."/>
            <person name="Gibbons S.M."/>
            <person name="Avila-Pacheco J."/>
            <person name="Jiang X."/>
            <person name="Kearney S.M."/>
            <person name="Perrotta A.R."/>
            <person name="Berdy B."/>
            <person name="Zhao S."/>
            <person name="Lieberman T.D."/>
            <person name="Swanson P.K."/>
            <person name="Smith M."/>
            <person name="Roesemann S."/>
            <person name="Alexander J.E."/>
            <person name="Rich S.A."/>
            <person name="Livny J."/>
            <person name="Vlamakis H."/>
            <person name="Clish C."/>
            <person name="Bullock K."/>
            <person name="Deik A."/>
            <person name="Scott J."/>
            <person name="Pierce K.A."/>
            <person name="Xavier R.J."/>
            <person name="Alm E.J."/>
        </authorList>
    </citation>
    <scope>NUCLEOTIDE SEQUENCE [LARGE SCALE GENOMIC DNA]</scope>
    <source>
        <strain evidence="4 6">BIOML-A4</strain>
        <strain evidence="5 7">BIOML-A5</strain>
    </source>
</reference>
<dbReference type="Proteomes" id="UP000433575">
    <property type="component" value="Unassembled WGS sequence"/>
</dbReference>
<dbReference type="SUPFAM" id="SSF46955">
    <property type="entry name" value="Putative DNA-binding domain"/>
    <property type="match status" value="1"/>
</dbReference>
<dbReference type="RefSeq" id="WP_020225437.1">
    <property type="nucleotide sequence ID" value="NZ_AP031450.1"/>
</dbReference>
<evidence type="ECO:0000313" key="5">
    <source>
        <dbReference type="EMBL" id="MSC35256.1"/>
    </source>
</evidence>
<dbReference type="OrthoDB" id="9777497at2"/>
<organism evidence="4 6">
    <name type="scientific">Holdemania massiliensis</name>
    <dbReference type="NCBI Taxonomy" id="1468449"/>
    <lineage>
        <taxon>Bacteria</taxon>
        <taxon>Bacillati</taxon>
        <taxon>Bacillota</taxon>
        <taxon>Erysipelotrichia</taxon>
        <taxon>Erysipelotrichales</taxon>
        <taxon>Erysipelotrichaceae</taxon>
        <taxon>Holdemania</taxon>
    </lineage>
</organism>
<keyword evidence="2" id="KW-0175">Coiled coil</keyword>
<dbReference type="GO" id="GO:0003677">
    <property type="term" value="F:DNA binding"/>
    <property type="evidence" value="ECO:0007669"/>
    <property type="project" value="UniProtKB-KW"/>
</dbReference>
<dbReference type="InterPro" id="IPR000551">
    <property type="entry name" value="MerR-type_HTH_dom"/>
</dbReference>
<accession>A0A6N7SCX6</accession>
<evidence type="ECO:0000313" key="7">
    <source>
        <dbReference type="Proteomes" id="UP000480929"/>
    </source>
</evidence>
<dbReference type="PROSITE" id="PS50937">
    <property type="entry name" value="HTH_MERR_2"/>
    <property type="match status" value="1"/>
</dbReference>
<dbReference type="GeneID" id="42457233"/>
<evidence type="ECO:0000256" key="2">
    <source>
        <dbReference type="SAM" id="Coils"/>
    </source>
</evidence>
<comment type="caution">
    <text evidence="4">The sequence shown here is derived from an EMBL/GenBank/DDBJ whole genome shotgun (WGS) entry which is preliminary data.</text>
</comment>
<dbReference type="Pfam" id="PF13411">
    <property type="entry name" value="MerR_1"/>
    <property type="match status" value="1"/>
</dbReference>
<dbReference type="Gene3D" id="1.10.1660.10">
    <property type="match status" value="1"/>
</dbReference>
<dbReference type="CDD" id="cd01106">
    <property type="entry name" value="HTH_TipAL-Mta"/>
    <property type="match status" value="1"/>
</dbReference>
<gene>
    <name evidence="5" type="ORF">GKD88_19285</name>
    <name evidence="4" type="ORF">GKE08_19285</name>
</gene>
<dbReference type="GO" id="GO:0003700">
    <property type="term" value="F:DNA-binding transcription factor activity"/>
    <property type="evidence" value="ECO:0007669"/>
    <property type="project" value="InterPro"/>
</dbReference>
<evidence type="ECO:0000313" key="6">
    <source>
        <dbReference type="Proteomes" id="UP000433575"/>
    </source>
</evidence>
<dbReference type="PANTHER" id="PTHR30204">
    <property type="entry name" value="REDOX-CYCLING DRUG-SENSING TRANSCRIPTIONAL ACTIVATOR SOXR"/>
    <property type="match status" value="1"/>
</dbReference>
<evidence type="ECO:0000313" key="4">
    <source>
        <dbReference type="EMBL" id="MSA91460.1"/>
    </source>
</evidence>
<evidence type="ECO:0000259" key="3">
    <source>
        <dbReference type="PROSITE" id="PS50937"/>
    </source>
</evidence>
<dbReference type="PANTHER" id="PTHR30204:SF96">
    <property type="entry name" value="CHROMOSOME-ANCHORING PROTEIN RACA"/>
    <property type="match status" value="1"/>
</dbReference>
<sequence>MEKQKAIPEGFMAIGEAAKKLGVTVRTLQHYDKEGLLSPSAVSSGGRRLYTNKDLVMVHQILSLKHLGFSLSDIKNRLIPLDSPAEVASALSDQAKALREKIEGLSQSLQEIETLHQEVLKMEAVDFKKYADIIVNLQMKNDFYWLIKHFDDQMLDHIRQRFDQESGMSFIRTFMRIQEQAIQLYEDGISPDSDQGQALAEAFWKLIDEFTGGDLSLLPKLVEIGKFEGSEPGWKAKQSEANAFIGPALNTYFERNGFNPMQEEKG</sequence>
<protein>
    <submittedName>
        <fullName evidence="4">MerR family transcriptional regulator</fullName>
    </submittedName>
</protein>
<dbReference type="InterPro" id="IPR009061">
    <property type="entry name" value="DNA-bd_dom_put_sf"/>
</dbReference>
<keyword evidence="7" id="KW-1185">Reference proteome</keyword>
<dbReference type="EMBL" id="WKPI01000067">
    <property type="protein sequence ID" value="MSC35256.1"/>
    <property type="molecule type" value="Genomic_DNA"/>
</dbReference>
<dbReference type="Proteomes" id="UP000480929">
    <property type="component" value="Unassembled WGS sequence"/>
</dbReference>
<feature type="domain" description="HTH merR-type" evidence="3">
    <location>
        <begin position="14"/>
        <end position="81"/>
    </location>
</feature>
<feature type="coiled-coil region" evidence="2">
    <location>
        <begin position="88"/>
        <end position="115"/>
    </location>
</feature>
<dbReference type="InterPro" id="IPR047057">
    <property type="entry name" value="MerR_fam"/>
</dbReference>
<keyword evidence="1" id="KW-0238">DNA-binding</keyword>
<name>A0A6N7SCX6_9FIRM</name>
<dbReference type="PRINTS" id="PR00040">
    <property type="entry name" value="HTHMERR"/>
</dbReference>